<proteinExistence type="predicted"/>
<dbReference type="PANTHER" id="PTHR43304:SF1">
    <property type="entry name" value="PAC DOMAIN-CONTAINING PROTEIN"/>
    <property type="match status" value="1"/>
</dbReference>
<organism evidence="8">
    <name type="scientific">Phenylobacterium glaciei</name>
    <dbReference type="NCBI Taxonomy" id="2803784"/>
    <lineage>
        <taxon>Bacteria</taxon>
        <taxon>Pseudomonadati</taxon>
        <taxon>Pseudomonadota</taxon>
        <taxon>Alphaproteobacteria</taxon>
        <taxon>Caulobacterales</taxon>
        <taxon>Caulobacteraceae</taxon>
        <taxon>Phenylobacterium</taxon>
    </lineage>
</organism>
<feature type="compositionally biased region" description="Pro residues" evidence="6">
    <location>
        <begin position="234"/>
        <end position="244"/>
    </location>
</feature>
<protein>
    <recommendedName>
        <fullName evidence="2">histidine kinase</fullName>
        <ecNumber evidence="2">2.7.13.3</ecNumber>
    </recommendedName>
</protein>
<dbReference type="EC" id="2.7.13.3" evidence="2"/>
<evidence type="ECO:0000256" key="2">
    <source>
        <dbReference type="ARBA" id="ARBA00012438"/>
    </source>
</evidence>
<evidence type="ECO:0000313" key="8">
    <source>
        <dbReference type="EMBL" id="QQZ50255.1"/>
    </source>
</evidence>
<dbReference type="NCBIfam" id="TIGR00229">
    <property type="entry name" value="sensory_box"/>
    <property type="match status" value="1"/>
</dbReference>
<accession>A0A974S7S3</accession>
<feature type="domain" description="PAS" evidence="7">
    <location>
        <begin position="1"/>
        <end position="68"/>
    </location>
</feature>
<dbReference type="PROSITE" id="PS50112">
    <property type="entry name" value="PAS"/>
    <property type="match status" value="2"/>
</dbReference>
<dbReference type="InterPro" id="IPR052162">
    <property type="entry name" value="Sensor_kinase/Photoreceptor"/>
</dbReference>
<name>A0A974S7S3_9CAUL</name>
<dbReference type="InterPro" id="IPR035965">
    <property type="entry name" value="PAS-like_dom_sf"/>
</dbReference>
<evidence type="ECO:0000256" key="6">
    <source>
        <dbReference type="SAM" id="MobiDB-lite"/>
    </source>
</evidence>
<dbReference type="SUPFAM" id="SSF55785">
    <property type="entry name" value="PYP-like sensor domain (PAS domain)"/>
    <property type="match status" value="2"/>
</dbReference>
<feature type="compositionally biased region" description="Polar residues" evidence="6">
    <location>
        <begin position="248"/>
        <end position="268"/>
    </location>
</feature>
<dbReference type="Pfam" id="PF08447">
    <property type="entry name" value="PAS_3"/>
    <property type="match status" value="2"/>
</dbReference>
<dbReference type="CDD" id="cd00130">
    <property type="entry name" value="PAS"/>
    <property type="match status" value="2"/>
</dbReference>
<evidence type="ECO:0000259" key="7">
    <source>
        <dbReference type="PROSITE" id="PS50112"/>
    </source>
</evidence>
<dbReference type="Gene3D" id="3.30.450.20">
    <property type="entry name" value="PAS domain"/>
    <property type="match status" value="2"/>
</dbReference>
<dbReference type="InterPro" id="IPR013655">
    <property type="entry name" value="PAS_fold_3"/>
</dbReference>
<evidence type="ECO:0000256" key="4">
    <source>
        <dbReference type="ARBA" id="ARBA00022679"/>
    </source>
</evidence>
<dbReference type="InterPro" id="IPR000014">
    <property type="entry name" value="PAS"/>
</dbReference>
<feature type="domain" description="PAS" evidence="7">
    <location>
        <begin position="145"/>
        <end position="189"/>
    </location>
</feature>
<dbReference type="EMBL" id="CP068570">
    <property type="protein sequence ID" value="QQZ50255.1"/>
    <property type="molecule type" value="Genomic_DNA"/>
</dbReference>
<evidence type="ECO:0000256" key="3">
    <source>
        <dbReference type="ARBA" id="ARBA00022553"/>
    </source>
</evidence>
<dbReference type="GO" id="GO:0004673">
    <property type="term" value="F:protein histidine kinase activity"/>
    <property type="evidence" value="ECO:0007669"/>
    <property type="project" value="UniProtKB-EC"/>
</dbReference>
<gene>
    <name evidence="8" type="ORF">JKL49_00510</name>
</gene>
<evidence type="ECO:0000256" key="5">
    <source>
        <dbReference type="ARBA" id="ARBA00022777"/>
    </source>
</evidence>
<dbReference type="PANTHER" id="PTHR43304">
    <property type="entry name" value="PHYTOCHROME-LIKE PROTEIN CPH1"/>
    <property type="match status" value="1"/>
</dbReference>
<keyword evidence="5" id="KW-0418">Kinase</keyword>
<keyword evidence="4" id="KW-0808">Transferase</keyword>
<dbReference type="SMART" id="SM00091">
    <property type="entry name" value="PAS"/>
    <property type="match status" value="2"/>
</dbReference>
<feature type="region of interest" description="Disordered" evidence="6">
    <location>
        <begin position="200"/>
        <end position="268"/>
    </location>
</feature>
<evidence type="ECO:0000256" key="1">
    <source>
        <dbReference type="ARBA" id="ARBA00000085"/>
    </source>
</evidence>
<sequence length="268" mass="29637">MIEWLFANSQELMLVIGPDARFKLVNPAWTTATGWASDEIVGKYAAEFIHPDDLPDFGKLAERLFETRTGQNVARMRMKDGAYRWFEGRSQLTDDGHIIGVLRDVTREREREAELEDARRTRLLLSESAGVGTWTFEPLTGRIDWSDDIRAITGYGPEEVVTIADFEAILHPDEREAVRTAFNRGVLQGSLRPLNSGCGTRTAAGPPGAPPSIVSPADGAISRSRACPRTSPNWPRPATWPWPPSARFASSSRTPPSRWPCSTATCAT</sequence>
<comment type="catalytic activity">
    <reaction evidence="1">
        <text>ATP + protein L-histidine = ADP + protein N-phospho-L-histidine.</text>
        <dbReference type="EC" id="2.7.13.3"/>
    </reaction>
</comment>
<dbReference type="AlphaFoldDB" id="A0A974S7S3"/>
<keyword evidence="3" id="KW-0597">Phosphoprotein</keyword>
<reference evidence="8" key="1">
    <citation type="submission" date="2021-01" db="EMBL/GenBank/DDBJ databases">
        <title>Genome sequence of Phenylobacterium sp. 20VBR1 isolated from a valley glaceir, Ny-Alesund, Svalbard.</title>
        <authorList>
            <person name="Thomas F.A."/>
            <person name="Krishnan K.P."/>
            <person name="Sinha R.K."/>
        </authorList>
    </citation>
    <scope>NUCLEOTIDE SEQUENCE</scope>
    <source>
        <strain evidence="8">20VBR1</strain>
    </source>
</reference>